<dbReference type="AlphaFoldDB" id="A0A4T0GXB2"/>
<gene>
    <name evidence="1" type="ORF">E3P90_03885</name>
</gene>
<dbReference type="Proteomes" id="UP000306954">
    <property type="component" value="Unassembled WGS sequence"/>
</dbReference>
<name>A0A4T0GXB2_WALIC</name>
<dbReference type="InterPro" id="IPR013744">
    <property type="entry name" value="SidJ"/>
</dbReference>
<accession>A0A4T0GXB2</accession>
<sequence>MEGKLQQYPNPNKSPNIGPLPMFLSGDKASAQVVVFVAGLTNTLLSVPYVAPLSEALEREGWGLCQLLTSSSGYGFAHGSLDRDVREISSALGELRKLGKQKIVLMGHSTGSQDVVHYLTADGQRERVDGCIAQAPVSDREGIDDGIRSHIPLALQMMKEGRADEAMPRDSCSWFATPITAYRFHSLFAEGGQDDYFTSTLPDDAFERVFSRLKAPLALIFSGADQFVPASVDKEALARRMQSCGGEKIRVSTVVPDAKHDYQGGMDGSRPTLKLIEVVLEFLKGC</sequence>
<evidence type="ECO:0000313" key="1">
    <source>
        <dbReference type="EMBL" id="TIB07869.1"/>
    </source>
</evidence>
<dbReference type="Pfam" id="PF08538">
    <property type="entry name" value="DUF1749"/>
    <property type="match status" value="1"/>
</dbReference>
<proteinExistence type="predicted"/>
<protein>
    <submittedName>
        <fullName evidence="1">Uncharacterized protein</fullName>
    </submittedName>
</protein>
<dbReference type="PANTHER" id="PTHR31591">
    <property type="entry name" value="UPF0613 PROTEIN PB24D3.06C"/>
    <property type="match status" value="1"/>
</dbReference>
<dbReference type="PANTHER" id="PTHR31591:SF1">
    <property type="entry name" value="UPF0613 PROTEIN PB24D3.06C"/>
    <property type="match status" value="1"/>
</dbReference>
<evidence type="ECO:0000313" key="2">
    <source>
        <dbReference type="Proteomes" id="UP000306954"/>
    </source>
</evidence>
<comment type="caution">
    <text evidence="1">The sequence shown here is derived from an EMBL/GenBank/DDBJ whole genome shotgun (WGS) entry which is preliminary data.</text>
</comment>
<reference evidence="1 2" key="1">
    <citation type="submission" date="2019-03" db="EMBL/GenBank/DDBJ databases">
        <title>Sequencing 23 genomes of Wallemia ichthyophaga.</title>
        <authorList>
            <person name="Gostincar C."/>
        </authorList>
    </citation>
    <scope>NUCLEOTIDE SEQUENCE [LARGE SCALE GENOMIC DNA]</scope>
    <source>
        <strain evidence="1 2">EXF-8621</strain>
    </source>
</reference>
<dbReference type="SUPFAM" id="SSF53474">
    <property type="entry name" value="alpha/beta-Hydrolases"/>
    <property type="match status" value="1"/>
</dbReference>
<dbReference type="EMBL" id="SPOF01000073">
    <property type="protein sequence ID" value="TIB07869.1"/>
    <property type="molecule type" value="Genomic_DNA"/>
</dbReference>
<dbReference type="Gene3D" id="3.40.50.1820">
    <property type="entry name" value="alpha/beta hydrolase"/>
    <property type="match status" value="1"/>
</dbReference>
<dbReference type="InterPro" id="IPR029058">
    <property type="entry name" value="AB_hydrolase_fold"/>
</dbReference>
<organism evidence="1 2">
    <name type="scientific">Wallemia ichthyophaga</name>
    <dbReference type="NCBI Taxonomy" id="245174"/>
    <lineage>
        <taxon>Eukaryota</taxon>
        <taxon>Fungi</taxon>
        <taxon>Dikarya</taxon>
        <taxon>Basidiomycota</taxon>
        <taxon>Wallemiomycotina</taxon>
        <taxon>Wallemiomycetes</taxon>
        <taxon>Wallemiales</taxon>
        <taxon>Wallemiaceae</taxon>
        <taxon>Wallemia</taxon>
    </lineage>
</organism>